<dbReference type="GO" id="GO:0004096">
    <property type="term" value="F:catalase activity"/>
    <property type="evidence" value="ECO:0007669"/>
    <property type="project" value="InterPro"/>
</dbReference>
<protein>
    <submittedName>
        <fullName evidence="2">Heme-dependent catalase</fullName>
    </submittedName>
</protein>
<evidence type="ECO:0000313" key="2">
    <source>
        <dbReference type="EMBL" id="KAF2149512.1"/>
    </source>
</evidence>
<sequence length="386" mass="44861">MATAAVDTSASFSTFPESTTDERIKKLSIDDLAKRNYIRWDAKGVENPPEGEEADINEVCDLINQMQRIQFNQHRHAFGGTHARTQGLIKGTLVVPDDLPKHLKQTELFSKGGSFPAACRYSTEVGDPGIDDRIPQPRGFAIKLFDVQGEMYDAGAGWPTQDIEFNNTPAIELADAKTTKEILGLRVKYGHDKEELYRQLEQRKDTDLQKARDQVRNTHLESMRQYSQTPYRFGDYVVKYCLVPSSETQRKLYEETVRPEHGNDILHRWLQEFHNTHDAEYQFQVQLLENLEEQPTEYAGTPWDPEKYPWQTVATLKIPKQDSFSYDRKAFWEDHMRIDPWHGLKSFQPLGSVNRLRRVLYPRSSELRRKLNGRKEIHLKHIDDMP</sequence>
<name>A0A9P4IT41_9PEZI</name>
<dbReference type="GO" id="GO:0020037">
    <property type="term" value="F:heme binding"/>
    <property type="evidence" value="ECO:0007669"/>
    <property type="project" value="InterPro"/>
</dbReference>
<dbReference type="InterPro" id="IPR018028">
    <property type="entry name" value="Catalase"/>
</dbReference>
<reference evidence="2" key="1">
    <citation type="journal article" date="2020" name="Stud. Mycol.">
        <title>101 Dothideomycetes genomes: a test case for predicting lifestyles and emergence of pathogens.</title>
        <authorList>
            <person name="Haridas S."/>
            <person name="Albert R."/>
            <person name="Binder M."/>
            <person name="Bloem J."/>
            <person name="Labutti K."/>
            <person name="Salamov A."/>
            <person name="Andreopoulos B."/>
            <person name="Baker S."/>
            <person name="Barry K."/>
            <person name="Bills G."/>
            <person name="Bluhm B."/>
            <person name="Cannon C."/>
            <person name="Castanera R."/>
            <person name="Culley D."/>
            <person name="Daum C."/>
            <person name="Ezra D."/>
            <person name="Gonzalez J."/>
            <person name="Henrissat B."/>
            <person name="Kuo A."/>
            <person name="Liang C."/>
            <person name="Lipzen A."/>
            <person name="Lutzoni F."/>
            <person name="Magnuson J."/>
            <person name="Mondo S."/>
            <person name="Nolan M."/>
            <person name="Ohm R."/>
            <person name="Pangilinan J."/>
            <person name="Park H.-J."/>
            <person name="Ramirez L."/>
            <person name="Alfaro M."/>
            <person name="Sun H."/>
            <person name="Tritt A."/>
            <person name="Yoshinaga Y."/>
            <person name="Zwiers L.-H."/>
            <person name="Turgeon B."/>
            <person name="Goodwin S."/>
            <person name="Spatafora J."/>
            <person name="Crous P."/>
            <person name="Grigoriev I."/>
        </authorList>
    </citation>
    <scope>NUCLEOTIDE SEQUENCE</scope>
    <source>
        <strain evidence="2">CBS 260.36</strain>
    </source>
</reference>
<dbReference type="Pfam" id="PF00199">
    <property type="entry name" value="Catalase"/>
    <property type="match status" value="1"/>
</dbReference>
<evidence type="ECO:0000259" key="1">
    <source>
        <dbReference type="Pfam" id="PF00199"/>
    </source>
</evidence>
<dbReference type="EMBL" id="ML996091">
    <property type="protein sequence ID" value="KAF2149512.1"/>
    <property type="molecule type" value="Genomic_DNA"/>
</dbReference>
<keyword evidence="3" id="KW-1185">Reference proteome</keyword>
<dbReference type="SUPFAM" id="SSF56634">
    <property type="entry name" value="Heme-dependent catalase-like"/>
    <property type="match status" value="1"/>
</dbReference>
<dbReference type="PANTHER" id="PTHR36195:SF4">
    <property type="entry name" value="DOMAIN PROTEIN, PUTATIVE (AFU_ORTHOLOGUE AFUA_5G01990)-RELATED"/>
    <property type="match status" value="1"/>
</dbReference>
<accession>A0A9P4IT41</accession>
<dbReference type="OrthoDB" id="3358373at2759"/>
<dbReference type="Proteomes" id="UP000799439">
    <property type="component" value="Unassembled WGS sequence"/>
</dbReference>
<dbReference type="AlphaFoldDB" id="A0A9P4IT41"/>
<dbReference type="GO" id="GO:0006979">
    <property type="term" value="P:response to oxidative stress"/>
    <property type="evidence" value="ECO:0007669"/>
    <property type="project" value="InterPro"/>
</dbReference>
<proteinExistence type="predicted"/>
<evidence type="ECO:0000313" key="3">
    <source>
        <dbReference type="Proteomes" id="UP000799439"/>
    </source>
</evidence>
<dbReference type="PANTHER" id="PTHR36195">
    <property type="entry name" value="DOMAIN PROTEIN, PUTATIVE (AFU_ORTHOLOGUE AFUA_5G01990)-RELATED-RELATED"/>
    <property type="match status" value="1"/>
</dbReference>
<gene>
    <name evidence="2" type="ORF">K461DRAFT_315516</name>
</gene>
<feature type="domain" description="Catalase core" evidence="1">
    <location>
        <begin position="70"/>
        <end position="151"/>
    </location>
</feature>
<organism evidence="2 3">
    <name type="scientific">Myriangium duriaei CBS 260.36</name>
    <dbReference type="NCBI Taxonomy" id="1168546"/>
    <lineage>
        <taxon>Eukaryota</taxon>
        <taxon>Fungi</taxon>
        <taxon>Dikarya</taxon>
        <taxon>Ascomycota</taxon>
        <taxon>Pezizomycotina</taxon>
        <taxon>Dothideomycetes</taxon>
        <taxon>Dothideomycetidae</taxon>
        <taxon>Myriangiales</taxon>
        <taxon>Myriangiaceae</taxon>
        <taxon>Myriangium</taxon>
    </lineage>
</organism>
<comment type="caution">
    <text evidence="2">The sequence shown here is derived from an EMBL/GenBank/DDBJ whole genome shotgun (WGS) entry which is preliminary data.</text>
</comment>
<dbReference type="PROSITE" id="PS51402">
    <property type="entry name" value="CATALASE_3"/>
    <property type="match status" value="1"/>
</dbReference>
<dbReference type="Gene3D" id="2.40.180.10">
    <property type="entry name" value="Catalase core domain"/>
    <property type="match status" value="1"/>
</dbReference>
<dbReference type="InterPro" id="IPR020835">
    <property type="entry name" value="Catalase_sf"/>
</dbReference>
<dbReference type="InterPro" id="IPR011614">
    <property type="entry name" value="Catalase_core"/>
</dbReference>